<accession>A0A0L0G6B8</accession>
<dbReference type="Pfam" id="PF13516">
    <property type="entry name" value="LRR_6"/>
    <property type="match status" value="4"/>
</dbReference>
<dbReference type="GO" id="GO:0005634">
    <property type="term" value="C:nucleus"/>
    <property type="evidence" value="ECO:0007669"/>
    <property type="project" value="TreeGrafter"/>
</dbReference>
<dbReference type="GO" id="GO:0006913">
    <property type="term" value="P:nucleocytoplasmic transport"/>
    <property type="evidence" value="ECO:0007669"/>
    <property type="project" value="TreeGrafter"/>
</dbReference>
<keyword evidence="3" id="KW-1185">Reference proteome</keyword>
<dbReference type="PANTHER" id="PTHR24113:SF15">
    <property type="entry name" value="NACHT DOMAIN-CONTAINING PROTEIN"/>
    <property type="match status" value="1"/>
</dbReference>
<protein>
    <recommendedName>
        <fullName evidence="4">RNI-like protein</fullName>
    </recommendedName>
</protein>
<dbReference type="GO" id="GO:0005096">
    <property type="term" value="F:GTPase activator activity"/>
    <property type="evidence" value="ECO:0007669"/>
    <property type="project" value="InterPro"/>
</dbReference>
<dbReference type="GeneID" id="25903734"/>
<organism evidence="2 3">
    <name type="scientific">Sphaeroforma arctica JP610</name>
    <dbReference type="NCBI Taxonomy" id="667725"/>
    <lineage>
        <taxon>Eukaryota</taxon>
        <taxon>Ichthyosporea</taxon>
        <taxon>Ichthyophonida</taxon>
        <taxon>Sphaeroforma</taxon>
    </lineage>
</organism>
<name>A0A0L0G6B8_9EUKA</name>
<dbReference type="GO" id="GO:0048471">
    <property type="term" value="C:perinuclear region of cytoplasm"/>
    <property type="evidence" value="ECO:0007669"/>
    <property type="project" value="TreeGrafter"/>
</dbReference>
<dbReference type="eggNOG" id="KOG4308">
    <property type="taxonomic scope" value="Eukaryota"/>
</dbReference>
<evidence type="ECO:0000256" key="1">
    <source>
        <dbReference type="SAM" id="MobiDB-lite"/>
    </source>
</evidence>
<dbReference type="AlphaFoldDB" id="A0A0L0G6B8"/>
<proteinExistence type="predicted"/>
<dbReference type="RefSeq" id="XP_014158459.1">
    <property type="nucleotide sequence ID" value="XM_014302984.1"/>
</dbReference>
<sequence length="467" mass="49725">MPPFMKENEEPQLPREPGMPTPVAVPTPTVWGSARANSPVDGWIQKLEKDDPAFKSLYVMSFRTIESADFIRLCAAIGKSKFLEEFHTGRELVENDLDALSQCLSVNSSLKILSVGNKNFGADGMERIFPGLAKNTSLRILDLENKGLGDRGMEHLARLFESTADIQIESMKLGCNGFTDIGASALLKALSSNTSITSIDMHGNAFGSADTGAALGAWLAFKECALQSLNLSTTEGLSEDFVVKVAQEGLARNTSLTRLNLNECAVGDAGVTALAEALADNKSVSSLFLDGCSITAVGASQLQALLTANTQIKELIIRNNAIHEEGFNAICSALRTNTTLDVLECGGCGVSRVAQIGSETSITHLGLFNNGLGDAGIASILYAVEANNKTSLNSLVSLDVSGNEISDDGFRSFCERIGADLELLPALTTLEIGGNKADDKEAWVSVCEALEKTRPGIRVIWGDGHKY</sequence>
<dbReference type="EMBL" id="KQ241756">
    <property type="protein sequence ID" value="KNC84557.1"/>
    <property type="molecule type" value="Genomic_DNA"/>
</dbReference>
<dbReference type="GO" id="GO:0005829">
    <property type="term" value="C:cytosol"/>
    <property type="evidence" value="ECO:0007669"/>
    <property type="project" value="TreeGrafter"/>
</dbReference>
<dbReference type="SUPFAM" id="SSF52047">
    <property type="entry name" value="RNI-like"/>
    <property type="match status" value="2"/>
</dbReference>
<dbReference type="Proteomes" id="UP000054560">
    <property type="component" value="Unassembled WGS sequence"/>
</dbReference>
<dbReference type="InterPro" id="IPR027038">
    <property type="entry name" value="RanGap"/>
</dbReference>
<evidence type="ECO:0000313" key="2">
    <source>
        <dbReference type="EMBL" id="KNC84557.1"/>
    </source>
</evidence>
<dbReference type="InterPro" id="IPR001611">
    <property type="entry name" value="Leu-rich_rpt"/>
</dbReference>
<reference evidence="2 3" key="1">
    <citation type="submission" date="2011-02" db="EMBL/GenBank/DDBJ databases">
        <title>The Genome Sequence of Sphaeroforma arctica JP610.</title>
        <authorList>
            <consortium name="The Broad Institute Genome Sequencing Platform"/>
            <person name="Russ C."/>
            <person name="Cuomo C."/>
            <person name="Young S.K."/>
            <person name="Zeng Q."/>
            <person name="Gargeya S."/>
            <person name="Alvarado L."/>
            <person name="Berlin A."/>
            <person name="Chapman S.B."/>
            <person name="Chen Z."/>
            <person name="Freedman E."/>
            <person name="Gellesch M."/>
            <person name="Goldberg J."/>
            <person name="Griggs A."/>
            <person name="Gujja S."/>
            <person name="Heilman E."/>
            <person name="Heiman D."/>
            <person name="Howarth C."/>
            <person name="Mehta T."/>
            <person name="Neiman D."/>
            <person name="Pearson M."/>
            <person name="Roberts A."/>
            <person name="Saif S."/>
            <person name="Shea T."/>
            <person name="Shenoy N."/>
            <person name="Sisk P."/>
            <person name="Stolte C."/>
            <person name="Sykes S."/>
            <person name="White J."/>
            <person name="Yandava C."/>
            <person name="Burger G."/>
            <person name="Gray M.W."/>
            <person name="Holland P.W.H."/>
            <person name="King N."/>
            <person name="Lang F.B.F."/>
            <person name="Roger A.J."/>
            <person name="Ruiz-Trillo I."/>
            <person name="Haas B."/>
            <person name="Nusbaum C."/>
            <person name="Birren B."/>
        </authorList>
    </citation>
    <scope>NUCLEOTIDE SEQUENCE [LARGE SCALE GENOMIC DNA]</scope>
    <source>
        <strain evidence="2 3">JP610</strain>
    </source>
</reference>
<evidence type="ECO:0008006" key="4">
    <source>
        <dbReference type="Google" id="ProtNLM"/>
    </source>
</evidence>
<feature type="compositionally biased region" description="Basic and acidic residues" evidence="1">
    <location>
        <begin position="1"/>
        <end position="13"/>
    </location>
</feature>
<dbReference type="InterPro" id="IPR032675">
    <property type="entry name" value="LRR_dom_sf"/>
</dbReference>
<feature type="region of interest" description="Disordered" evidence="1">
    <location>
        <begin position="1"/>
        <end position="27"/>
    </location>
</feature>
<dbReference type="OrthoDB" id="333024at2759"/>
<dbReference type="PANTHER" id="PTHR24113">
    <property type="entry name" value="RAN GTPASE-ACTIVATING PROTEIN 1"/>
    <property type="match status" value="1"/>
</dbReference>
<dbReference type="Gene3D" id="3.80.10.10">
    <property type="entry name" value="Ribonuclease Inhibitor"/>
    <property type="match status" value="4"/>
</dbReference>
<dbReference type="SMART" id="SM00368">
    <property type="entry name" value="LRR_RI"/>
    <property type="match status" value="8"/>
</dbReference>
<dbReference type="GO" id="GO:0031267">
    <property type="term" value="F:small GTPase binding"/>
    <property type="evidence" value="ECO:0007669"/>
    <property type="project" value="TreeGrafter"/>
</dbReference>
<dbReference type="STRING" id="667725.A0A0L0G6B8"/>
<evidence type="ECO:0000313" key="3">
    <source>
        <dbReference type="Proteomes" id="UP000054560"/>
    </source>
</evidence>
<gene>
    <name evidence="2" type="ORF">SARC_03230</name>
</gene>